<dbReference type="Pfam" id="PF00264">
    <property type="entry name" value="Tyrosinase"/>
    <property type="match status" value="1"/>
</dbReference>
<evidence type="ECO:0000313" key="18">
    <source>
        <dbReference type="EMBL" id="CAH3198052.1"/>
    </source>
</evidence>
<dbReference type="InterPro" id="IPR008922">
    <property type="entry name" value="Di-copper_centre_dom_sf"/>
</dbReference>
<dbReference type="SUPFAM" id="SSF48056">
    <property type="entry name" value="Di-copper centre-containing domain"/>
    <property type="match status" value="1"/>
</dbReference>
<evidence type="ECO:0000256" key="15">
    <source>
        <dbReference type="SAM" id="SignalP"/>
    </source>
</evidence>
<keyword evidence="5 15" id="KW-0732">Signal</keyword>
<evidence type="ECO:0000256" key="8">
    <source>
        <dbReference type="ARBA" id="ARBA00023033"/>
    </source>
</evidence>
<dbReference type="PANTHER" id="PTHR11474:SF124">
    <property type="entry name" value="TYROSINASE"/>
    <property type="match status" value="1"/>
</dbReference>
<evidence type="ECO:0000256" key="1">
    <source>
        <dbReference type="ARBA" id="ARBA00001973"/>
    </source>
</evidence>
<feature type="domain" description="Tyrosinase copper-binding" evidence="16">
    <location>
        <begin position="212"/>
        <end position="229"/>
    </location>
</feature>
<evidence type="ECO:0000256" key="14">
    <source>
        <dbReference type="SAM" id="Phobius"/>
    </source>
</evidence>
<name>A0ABN8T2M6_9CNID</name>
<reference evidence="18 19" key="1">
    <citation type="submission" date="2022-05" db="EMBL/GenBank/DDBJ databases">
        <authorList>
            <consortium name="Genoscope - CEA"/>
            <person name="William W."/>
        </authorList>
    </citation>
    <scope>NUCLEOTIDE SEQUENCE [LARGE SCALE GENOMIC DNA]</scope>
</reference>
<keyword evidence="14" id="KW-1133">Transmembrane helix</keyword>
<organism evidence="18 19">
    <name type="scientific">Porites evermanni</name>
    <dbReference type="NCBI Taxonomy" id="104178"/>
    <lineage>
        <taxon>Eukaryota</taxon>
        <taxon>Metazoa</taxon>
        <taxon>Cnidaria</taxon>
        <taxon>Anthozoa</taxon>
        <taxon>Hexacorallia</taxon>
        <taxon>Scleractinia</taxon>
        <taxon>Fungiina</taxon>
        <taxon>Poritidae</taxon>
        <taxon>Porites</taxon>
    </lineage>
</organism>
<keyword evidence="9 14" id="KW-0472">Membrane</keyword>
<dbReference type="PROSITE" id="PS00497">
    <property type="entry name" value="TYROSINASE_1"/>
    <property type="match status" value="1"/>
</dbReference>
<proteinExistence type="predicted"/>
<keyword evidence="8" id="KW-0503">Monooxygenase</keyword>
<evidence type="ECO:0000256" key="4">
    <source>
        <dbReference type="ARBA" id="ARBA00022723"/>
    </source>
</evidence>
<dbReference type="PROSITE" id="PS00498">
    <property type="entry name" value="TYROSINASE_2"/>
    <property type="match status" value="1"/>
</dbReference>
<keyword evidence="4" id="KW-0479">Metal-binding</keyword>
<dbReference type="InterPro" id="IPR002049">
    <property type="entry name" value="LE_dom"/>
</dbReference>
<keyword evidence="19" id="KW-1185">Reference proteome</keyword>
<keyword evidence="6" id="KW-0560">Oxidoreductase</keyword>
<dbReference type="PRINTS" id="PR00092">
    <property type="entry name" value="TYROSINASE"/>
</dbReference>
<evidence type="ECO:0000256" key="2">
    <source>
        <dbReference type="ARBA" id="ARBA00011906"/>
    </source>
</evidence>
<feature type="transmembrane region" description="Helical" evidence="14">
    <location>
        <begin position="503"/>
        <end position="525"/>
    </location>
</feature>
<dbReference type="InterPro" id="IPR002227">
    <property type="entry name" value="Tyrosinase_Cu-bd"/>
</dbReference>
<evidence type="ECO:0000256" key="12">
    <source>
        <dbReference type="ARBA" id="ARBA00042251"/>
    </source>
</evidence>
<dbReference type="InterPro" id="IPR050316">
    <property type="entry name" value="Tyrosinase/Hemocyanin"/>
</dbReference>
<sequence length="538" mass="61827">MTFQITSFLYIIALWFPWVESQFPKACVNLESLRDKTCCPTPNGFKAPCGTDGDRGECQDLIVRRWNKAYSHYQEFHKGDDRHNWPNALFNRSCKCKSNFAGYDCSKCKYGYHGDDCNQKRLLKRRNFAKLTNDEKHRYMSYINKTRYVDSDYVVSRSSYQEIQDRTVAGQDPTSLFHNVTVFDLFVWVHYYAARGPVHADNLTGTVMDFAHEGQGFLTWHRLYLLAIERTIQEVTEDEEFTIPYWDWTVNEDKCEICTEDLLGVTEGDGTVKGKYFNDWSTICTYEDTLMTQMCDPATKNPVLERLKESDKKKMKENGYHMTFPSKKDVNFALRFDTFDLPPYSADSSCNFRNLLGGFINTTTGYRLPNVHSLHNRVHLVIGGAMSSSLSASNDPIFFLHHSSVDRVLEKWLRKYNKNASVLSSYDAPLGHNRGDLIVPLFPVFTHENIFKKSFEFGYDYEDVDEEGNSPDDEESSLSSLGLCPVVRNKEPDDTVEKCTTCVIIASILGGIIFFLLISLSTIAYRHFHKPLAVQPLS</sequence>
<evidence type="ECO:0000256" key="10">
    <source>
        <dbReference type="ARBA" id="ARBA00023180"/>
    </source>
</evidence>
<evidence type="ECO:0000259" key="17">
    <source>
        <dbReference type="PROSITE" id="PS00498"/>
    </source>
</evidence>
<evidence type="ECO:0000259" key="16">
    <source>
        <dbReference type="PROSITE" id="PS00497"/>
    </source>
</evidence>
<feature type="chain" id="PRO_5047319974" description="Tyrosinase" evidence="15">
    <location>
        <begin position="22"/>
        <end position="538"/>
    </location>
</feature>
<dbReference type="CDD" id="cd00055">
    <property type="entry name" value="EGF_Lam"/>
    <property type="match status" value="1"/>
</dbReference>
<accession>A0ABN8T2M6</accession>
<gene>
    <name evidence="18" type="ORF">PEVE_00035567</name>
</gene>
<keyword evidence="10" id="KW-0325">Glycoprotein</keyword>
<dbReference type="PANTHER" id="PTHR11474">
    <property type="entry name" value="TYROSINASE FAMILY MEMBER"/>
    <property type="match status" value="1"/>
</dbReference>
<feature type="domain" description="Tyrosinase copper-binding" evidence="17">
    <location>
        <begin position="395"/>
        <end position="406"/>
    </location>
</feature>
<dbReference type="Proteomes" id="UP001159427">
    <property type="component" value="Unassembled WGS sequence"/>
</dbReference>
<evidence type="ECO:0000256" key="7">
    <source>
        <dbReference type="ARBA" id="ARBA00023008"/>
    </source>
</evidence>
<dbReference type="EMBL" id="CALNXI010005528">
    <property type="protein sequence ID" value="CAH3198052.1"/>
    <property type="molecule type" value="Genomic_DNA"/>
</dbReference>
<evidence type="ECO:0000256" key="13">
    <source>
        <dbReference type="ARBA" id="ARBA00046288"/>
    </source>
</evidence>
<evidence type="ECO:0000256" key="11">
    <source>
        <dbReference type="ARBA" id="ARBA00039304"/>
    </source>
</evidence>
<comment type="cofactor">
    <cofactor evidence="1">
        <name>Cu(2+)</name>
        <dbReference type="ChEBI" id="CHEBI:29036"/>
    </cofactor>
</comment>
<dbReference type="Gene3D" id="1.10.1280.10">
    <property type="entry name" value="Di-copper center containing domain from catechol oxidase"/>
    <property type="match status" value="1"/>
</dbReference>
<dbReference type="EC" id="1.14.18.1" evidence="2"/>
<evidence type="ECO:0000256" key="6">
    <source>
        <dbReference type="ARBA" id="ARBA00023002"/>
    </source>
</evidence>
<evidence type="ECO:0000256" key="5">
    <source>
        <dbReference type="ARBA" id="ARBA00022729"/>
    </source>
</evidence>
<comment type="subcellular location">
    <subcellularLocation>
        <location evidence="13">Endomembrane system</location>
        <topology evidence="13">Single-pass type I membrane protein</topology>
    </subcellularLocation>
</comment>
<keyword evidence="3 14" id="KW-0812">Transmembrane</keyword>
<comment type="caution">
    <text evidence="18">The sequence shown here is derived from an EMBL/GenBank/DDBJ whole genome shotgun (WGS) entry which is preliminary data.</text>
</comment>
<evidence type="ECO:0000256" key="3">
    <source>
        <dbReference type="ARBA" id="ARBA00022692"/>
    </source>
</evidence>
<feature type="signal peptide" evidence="15">
    <location>
        <begin position="1"/>
        <end position="21"/>
    </location>
</feature>
<evidence type="ECO:0000313" key="19">
    <source>
        <dbReference type="Proteomes" id="UP001159427"/>
    </source>
</evidence>
<protein>
    <recommendedName>
        <fullName evidence="11">Tyrosinase</fullName>
        <ecNumber evidence="2">1.14.18.1</ecNumber>
    </recommendedName>
    <alternativeName>
        <fullName evidence="12">Monophenol monooxygenase</fullName>
    </alternativeName>
</protein>
<evidence type="ECO:0000256" key="9">
    <source>
        <dbReference type="ARBA" id="ARBA00023136"/>
    </source>
</evidence>
<keyword evidence="7" id="KW-0186">Copper</keyword>